<sequence length="241" mass="27397">MSNPSPLVHFYDLSGPQPWSPACWRTRYALNYKNIPYRVEKLSYPSIAPLCQSLFPAMPLPRATVPIIQILEAPQCALNDSTPIAQLLNERFTEGDGYRDLKGVDEVRAYEDEEVRGLGGVILKWIVYDVFENALDGGDGSREYFRRTREEFFGCGLEDVVGVRGGGEAVLLEELRGRWAGLRERMRRDDGEGDPTYVDFYDAANVKWVGAASEEKLQKLMDLYGDDTFVKLMKKVEPWSR</sequence>
<dbReference type="KEGG" id="bfu:BCIN_15g02740"/>
<dbReference type="Proteomes" id="UP000001798">
    <property type="component" value="Chromosome 15"/>
</dbReference>
<evidence type="ECO:0000313" key="3">
    <source>
        <dbReference type="Proteomes" id="UP000001798"/>
    </source>
</evidence>
<dbReference type="PROSITE" id="PS50404">
    <property type="entry name" value="GST_NTER"/>
    <property type="match status" value="1"/>
</dbReference>
<reference evidence="2 3" key="1">
    <citation type="journal article" date="2011" name="PLoS Genet.">
        <title>Genomic analysis of the necrotrophic fungal pathogens Sclerotinia sclerotiorum and Botrytis cinerea.</title>
        <authorList>
            <person name="Amselem J."/>
            <person name="Cuomo C.A."/>
            <person name="van Kan J.A."/>
            <person name="Viaud M."/>
            <person name="Benito E.P."/>
            <person name="Couloux A."/>
            <person name="Coutinho P.M."/>
            <person name="de Vries R.P."/>
            <person name="Dyer P.S."/>
            <person name="Fillinger S."/>
            <person name="Fournier E."/>
            <person name="Gout L."/>
            <person name="Hahn M."/>
            <person name="Kohn L."/>
            <person name="Lapalu N."/>
            <person name="Plummer K.M."/>
            <person name="Pradier J.M."/>
            <person name="Quevillon E."/>
            <person name="Sharon A."/>
            <person name="Simon A."/>
            <person name="ten Have A."/>
            <person name="Tudzynski B."/>
            <person name="Tudzynski P."/>
            <person name="Wincker P."/>
            <person name="Andrew M."/>
            <person name="Anthouard V."/>
            <person name="Beever R.E."/>
            <person name="Beffa R."/>
            <person name="Benoit I."/>
            <person name="Bouzid O."/>
            <person name="Brault B."/>
            <person name="Chen Z."/>
            <person name="Choquer M."/>
            <person name="Collemare J."/>
            <person name="Cotton P."/>
            <person name="Danchin E.G."/>
            <person name="Da Silva C."/>
            <person name="Gautier A."/>
            <person name="Giraud C."/>
            <person name="Giraud T."/>
            <person name="Gonzalez C."/>
            <person name="Grossetete S."/>
            <person name="Guldener U."/>
            <person name="Henrissat B."/>
            <person name="Howlett B.J."/>
            <person name="Kodira C."/>
            <person name="Kretschmer M."/>
            <person name="Lappartient A."/>
            <person name="Leroch M."/>
            <person name="Levis C."/>
            <person name="Mauceli E."/>
            <person name="Neuveglise C."/>
            <person name="Oeser B."/>
            <person name="Pearson M."/>
            <person name="Poulain J."/>
            <person name="Poussereau N."/>
            <person name="Quesneville H."/>
            <person name="Rascle C."/>
            <person name="Schumacher J."/>
            <person name="Segurens B."/>
            <person name="Sexton A."/>
            <person name="Silva E."/>
            <person name="Sirven C."/>
            <person name="Soanes D.M."/>
            <person name="Talbot N.J."/>
            <person name="Templeton M."/>
            <person name="Yandava C."/>
            <person name="Yarden O."/>
            <person name="Zeng Q."/>
            <person name="Rollins J.A."/>
            <person name="Lebrun M.H."/>
            <person name="Dickman M."/>
        </authorList>
    </citation>
    <scope>NUCLEOTIDE SEQUENCE [LARGE SCALE GENOMIC DNA]</scope>
    <source>
        <strain evidence="2 3">B05.10</strain>
    </source>
</reference>
<feature type="domain" description="GST N-terminal" evidence="1">
    <location>
        <begin position="10"/>
        <end position="96"/>
    </location>
</feature>
<dbReference type="Pfam" id="PF13409">
    <property type="entry name" value="GST_N_2"/>
    <property type="match status" value="1"/>
</dbReference>
<dbReference type="AlphaFoldDB" id="A0A384K4P0"/>
<proteinExistence type="predicted"/>
<dbReference type="GeneID" id="5438827"/>
<dbReference type="InterPro" id="IPR054416">
    <property type="entry name" value="GST_UstS-like_C"/>
</dbReference>
<dbReference type="Gene3D" id="1.20.1050.10">
    <property type="match status" value="1"/>
</dbReference>
<dbReference type="InterPro" id="IPR036249">
    <property type="entry name" value="Thioredoxin-like_sf"/>
</dbReference>
<name>A0A384K4P0_BOTFB</name>
<dbReference type="Pfam" id="PF22041">
    <property type="entry name" value="GST_C_7"/>
    <property type="match status" value="1"/>
</dbReference>
<dbReference type="VEuPathDB" id="FungiDB:Bcin15g02740"/>
<dbReference type="OrthoDB" id="4951845at2759"/>
<accession>A0A384K4P0</accession>
<keyword evidence="3" id="KW-1185">Reference proteome</keyword>
<reference evidence="2 3" key="3">
    <citation type="journal article" date="2017" name="Mol. Plant Pathol.">
        <title>A gapless genome sequence of the fungus Botrytis cinerea.</title>
        <authorList>
            <person name="Van Kan J.A."/>
            <person name="Stassen J.H."/>
            <person name="Mosbach A."/>
            <person name="Van Der Lee T.A."/>
            <person name="Faino L."/>
            <person name="Farmer A.D."/>
            <person name="Papasotiriou D.G."/>
            <person name="Zhou S."/>
            <person name="Seidl M.F."/>
            <person name="Cottam E."/>
            <person name="Edel D."/>
            <person name="Hahn M."/>
            <person name="Schwartz D.C."/>
            <person name="Dietrich R.A."/>
            <person name="Widdison S."/>
            <person name="Scalliet G."/>
        </authorList>
    </citation>
    <scope>NUCLEOTIDE SEQUENCE [LARGE SCALE GENOMIC DNA]</scope>
    <source>
        <strain evidence="2 3">B05.10</strain>
    </source>
</reference>
<dbReference type="RefSeq" id="XP_001558218.2">
    <property type="nucleotide sequence ID" value="XM_001558168.2"/>
</dbReference>
<dbReference type="Gene3D" id="3.40.30.10">
    <property type="entry name" value="Glutaredoxin"/>
    <property type="match status" value="1"/>
</dbReference>
<dbReference type="EMBL" id="CP009819">
    <property type="protein sequence ID" value="ATZ57732.1"/>
    <property type="molecule type" value="Genomic_DNA"/>
</dbReference>
<reference evidence="2 3" key="2">
    <citation type="journal article" date="2012" name="Eukaryot. Cell">
        <title>Genome update of Botrytis cinerea strains B05.10 and T4.</title>
        <authorList>
            <person name="Staats M."/>
            <person name="van Kan J.A."/>
        </authorList>
    </citation>
    <scope>NUCLEOTIDE SEQUENCE [LARGE SCALE GENOMIC DNA]</scope>
    <source>
        <strain evidence="2 3">B05.10</strain>
    </source>
</reference>
<dbReference type="SUPFAM" id="SSF52833">
    <property type="entry name" value="Thioredoxin-like"/>
    <property type="match status" value="1"/>
</dbReference>
<protein>
    <recommendedName>
        <fullName evidence="1">GST N-terminal domain-containing protein</fullName>
    </recommendedName>
</protein>
<gene>
    <name evidence="2" type="ORF">BCIN_15g02740</name>
</gene>
<dbReference type="InterPro" id="IPR004045">
    <property type="entry name" value="Glutathione_S-Trfase_N"/>
</dbReference>
<evidence type="ECO:0000313" key="2">
    <source>
        <dbReference type="EMBL" id="ATZ57732.1"/>
    </source>
</evidence>
<evidence type="ECO:0000259" key="1">
    <source>
        <dbReference type="PROSITE" id="PS50404"/>
    </source>
</evidence>
<organism evidence="2 3">
    <name type="scientific">Botryotinia fuckeliana (strain B05.10)</name>
    <name type="common">Noble rot fungus</name>
    <name type="synonym">Botrytis cinerea</name>
    <dbReference type="NCBI Taxonomy" id="332648"/>
    <lineage>
        <taxon>Eukaryota</taxon>
        <taxon>Fungi</taxon>
        <taxon>Dikarya</taxon>
        <taxon>Ascomycota</taxon>
        <taxon>Pezizomycotina</taxon>
        <taxon>Leotiomycetes</taxon>
        <taxon>Helotiales</taxon>
        <taxon>Sclerotiniaceae</taxon>
        <taxon>Botrytis</taxon>
    </lineage>
</organism>